<feature type="non-terminal residue" evidence="2">
    <location>
        <position position="626"/>
    </location>
</feature>
<gene>
    <name evidence="2" type="ORF">MNOR_LOCUS32933</name>
</gene>
<reference evidence="2 3" key="1">
    <citation type="submission" date="2024-05" db="EMBL/GenBank/DDBJ databases">
        <authorList>
            <person name="Wallberg A."/>
        </authorList>
    </citation>
    <scope>NUCLEOTIDE SEQUENCE [LARGE SCALE GENOMIC DNA]</scope>
</reference>
<feature type="region of interest" description="Disordered" evidence="1">
    <location>
        <begin position="1"/>
        <end position="20"/>
    </location>
</feature>
<accession>A0AAV2S6M6</accession>
<keyword evidence="3" id="KW-1185">Reference proteome</keyword>
<evidence type="ECO:0000313" key="2">
    <source>
        <dbReference type="EMBL" id="CAL4163166.1"/>
    </source>
</evidence>
<name>A0AAV2S6M6_MEGNR</name>
<sequence length="626" mass="71194">QIGGDGTLSNSGTNASMIEGTTNNKQLNNWLDFTTKSDLKNTKISCLDMASRIKEPSSSNSEYISLEKENTDTIEKVQTIFMKQLKKSVKDILNSPSFGVNDLLQSNKRTQQVALQEHTQPYLHENQLKDRDPVRTTKQNAMIFSKQQKKLQNTKLSKSININKSISLKEQKIQISNHTHAKKQLNSALPEVTKQHKESTPCRDSVCTLVSEIDYIETRQLNAQNLQIQSQKAFQQIENDLIGNITEYDNSLQQFHIQHQSEYHHCLQNPLYQYTQPLTLNPSTNCIISPSQARKSQNDTQELVLNTKQNHLMEKGGLDLFRSLLEDFTHLENPNQLDAVKQLLGPELLSSIQQKLLESEIHDNILQIVNKSSPLSQSDQCLIPENVNNYQITDPQQDALLNSVQQLNTHMNNLSPSHKYHSLPENEVQSSSHHNEITMSQLNQVHKPIEQATPHAIDIQLDLQSYPQLQPFHQFMSVNTSTINELSASSNFEYELQGHLHQHSQIHHQHSQPQIPFTSYNYQQHEQQFQVQHEITHVHSELENHPAQHVNIPVQECKNPIFDIFATPNCINNPVSVPNQTTFSQSLITPLSNPITTNANENTVQDITATLANSIDHLPNSNHFSG</sequence>
<organism evidence="2 3">
    <name type="scientific">Meganyctiphanes norvegica</name>
    <name type="common">Northern krill</name>
    <name type="synonym">Thysanopoda norvegica</name>
    <dbReference type="NCBI Taxonomy" id="48144"/>
    <lineage>
        <taxon>Eukaryota</taxon>
        <taxon>Metazoa</taxon>
        <taxon>Ecdysozoa</taxon>
        <taxon>Arthropoda</taxon>
        <taxon>Crustacea</taxon>
        <taxon>Multicrustacea</taxon>
        <taxon>Malacostraca</taxon>
        <taxon>Eumalacostraca</taxon>
        <taxon>Eucarida</taxon>
        <taxon>Euphausiacea</taxon>
        <taxon>Euphausiidae</taxon>
        <taxon>Meganyctiphanes</taxon>
    </lineage>
</organism>
<comment type="caution">
    <text evidence="2">The sequence shown here is derived from an EMBL/GenBank/DDBJ whole genome shotgun (WGS) entry which is preliminary data.</text>
</comment>
<evidence type="ECO:0000256" key="1">
    <source>
        <dbReference type="SAM" id="MobiDB-lite"/>
    </source>
</evidence>
<proteinExistence type="predicted"/>
<evidence type="ECO:0000313" key="3">
    <source>
        <dbReference type="Proteomes" id="UP001497623"/>
    </source>
</evidence>
<feature type="compositionally biased region" description="Polar residues" evidence="1">
    <location>
        <begin position="7"/>
        <end position="20"/>
    </location>
</feature>
<dbReference type="EMBL" id="CAXKWB010046018">
    <property type="protein sequence ID" value="CAL4163166.1"/>
    <property type="molecule type" value="Genomic_DNA"/>
</dbReference>
<protein>
    <submittedName>
        <fullName evidence="2">Uncharacterized protein</fullName>
    </submittedName>
</protein>
<dbReference type="AlphaFoldDB" id="A0AAV2S6M6"/>
<feature type="non-terminal residue" evidence="2">
    <location>
        <position position="1"/>
    </location>
</feature>
<dbReference type="Proteomes" id="UP001497623">
    <property type="component" value="Unassembled WGS sequence"/>
</dbReference>